<dbReference type="InterPro" id="IPR051377">
    <property type="entry name" value="DNA_Pol-Epsilon_Subunit"/>
</dbReference>
<evidence type="ECO:0000256" key="6">
    <source>
        <dbReference type="SAM" id="MobiDB-lite"/>
    </source>
</evidence>
<reference evidence="8" key="2">
    <citation type="submission" date="2023-05" db="EMBL/GenBank/DDBJ databases">
        <authorList>
            <consortium name="Lawrence Berkeley National Laboratory"/>
            <person name="Steindorff A."/>
            <person name="Hensen N."/>
            <person name="Bonometti L."/>
            <person name="Westerberg I."/>
            <person name="Brannstrom I.O."/>
            <person name="Guillou S."/>
            <person name="Cros-Aarteil S."/>
            <person name="Calhoun S."/>
            <person name="Haridas S."/>
            <person name="Kuo A."/>
            <person name="Mondo S."/>
            <person name="Pangilinan J."/>
            <person name="Riley R."/>
            <person name="Labutti K."/>
            <person name="Andreopoulos B."/>
            <person name="Lipzen A."/>
            <person name="Chen C."/>
            <person name="Yanf M."/>
            <person name="Daum C."/>
            <person name="Ng V."/>
            <person name="Clum A."/>
            <person name="Ohm R."/>
            <person name="Martin F."/>
            <person name="Silar P."/>
            <person name="Natvig D."/>
            <person name="Lalanne C."/>
            <person name="Gautier V."/>
            <person name="Ament-Velasquez S.L."/>
            <person name="Kruys A."/>
            <person name="Hutchinson M.I."/>
            <person name="Powell A.J."/>
            <person name="Barry K."/>
            <person name="Miller A.N."/>
            <person name="Grigoriev I.V."/>
            <person name="Debuchy R."/>
            <person name="Gladieux P."/>
            <person name="Thoren M.H."/>
            <person name="Johannesson H."/>
        </authorList>
    </citation>
    <scope>NUCLEOTIDE SEQUENCE</scope>
    <source>
        <strain evidence="8">CBS 508.74</strain>
    </source>
</reference>
<dbReference type="GO" id="GO:0006272">
    <property type="term" value="P:leading strand elongation"/>
    <property type="evidence" value="ECO:0007669"/>
    <property type="project" value="TreeGrafter"/>
</dbReference>
<proteinExistence type="predicted"/>
<dbReference type="CDD" id="cd22928">
    <property type="entry name" value="HFD_POLE3_DPB4"/>
    <property type="match status" value="1"/>
</dbReference>
<evidence type="ECO:0000259" key="7">
    <source>
        <dbReference type="Pfam" id="PF00808"/>
    </source>
</evidence>
<dbReference type="Gene3D" id="1.10.20.10">
    <property type="entry name" value="Histone, subunit A"/>
    <property type="match status" value="1"/>
</dbReference>
<dbReference type="PANTHER" id="PTHR46172:SF1">
    <property type="entry name" value="DNA POLYMERASE EPSILON SUBUNIT 3"/>
    <property type="match status" value="1"/>
</dbReference>
<dbReference type="GO" id="GO:0008622">
    <property type="term" value="C:epsilon DNA polymerase complex"/>
    <property type="evidence" value="ECO:0007669"/>
    <property type="project" value="TreeGrafter"/>
</dbReference>
<feature type="region of interest" description="Disordered" evidence="6">
    <location>
        <begin position="199"/>
        <end position="305"/>
    </location>
</feature>
<gene>
    <name evidence="8" type="ORF">N656DRAFT_800019</name>
</gene>
<evidence type="ECO:0000313" key="9">
    <source>
        <dbReference type="Proteomes" id="UP001302812"/>
    </source>
</evidence>
<keyword evidence="2" id="KW-0235">DNA replication</keyword>
<feature type="compositionally biased region" description="Low complexity" evidence="6">
    <location>
        <begin position="201"/>
        <end position="217"/>
    </location>
</feature>
<keyword evidence="9" id="KW-1185">Reference proteome</keyword>
<dbReference type="GeneID" id="89942080"/>
<reference evidence="8" key="1">
    <citation type="journal article" date="2023" name="Mol. Phylogenet. Evol.">
        <title>Genome-scale phylogeny and comparative genomics of the fungal order Sordariales.</title>
        <authorList>
            <person name="Hensen N."/>
            <person name="Bonometti L."/>
            <person name="Westerberg I."/>
            <person name="Brannstrom I.O."/>
            <person name="Guillou S."/>
            <person name="Cros-Aarteil S."/>
            <person name="Calhoun S."/>
            <person name="Haridas S."/>
            <person name="Kuo A."/>
            <person name="Mondo S."/>
            <person name="Pangilinan J."/>
            <person name="Riley R."/>
            <person name="LaButti K."/>
            <person name="Andreopoulos B."/>
            <person name="Lipzen A."/>
            <person name="Chen C."/>
            <person name="Yan M."/>
            <person name="Daum C."/>
            <person name="Ng V."/>
            <person name="Clum A."/>
            <person name="Steindorff A."/>
            <person name="Ohm R.A."/>
            <person name="Martin F."/>
            <person name="Silar P."/>
            <person name="Natvig D.O."/>
            <person name="Lalanne C."/>
            <person name="Gautier V."/>
            <person name="Ament-Velasquez S.L."/>
            <person name="Kruys A."/>
            <person name="Hutchinson M.I."/>
            <person name="Powell A.J."/>
            <person name="Barry K."/>
            <person name="Miller A.N."/>
            <person name="Grigoriev I.V."/>
            <person name="Debuchy R."/>
            <person name="Gladieux P."/>
            <person name="Hiltunen Thoren M."/>
            <person name="Johannesson H."/>
        </authorList>
    </citation>
    <scope>NUCLEOTIDE SEQUENCE</scope>
    <source>
        <strain evidence="8">CBS 508.74</strain>
    </source>
</reference>
<evidence type="ECO:0000256" key="3">
    <source>
        <dbReference type="ARBA" id="ARBA00023242"/>
    </source>
</evidence>
<dbReference type="Pfam" id="PF00808">
    <property type="entry name" value="CBFD_NFYB_HMF"/>
    <property type="match status" value="1"/>
</dbReference>
<dbReference type="AlphaFoldDB" id="A0AAN6QI88"/>
<accession>A0AAN6QI88</accession>
<dbReference type="GO" id="GO:0031507">
    <property type="term" value="P:heterochromatin formation"/>
    <property type="evidence" value="ECO:0007669"/>
    <property type="project" value="TreeGrafter"/>
</dbReference>
<dbReference type="InterPro" id="IPR009072">
    <property type="entry name" value="Histone-fold"/>
</dbReference>
<feature type="domain" description="Transcription factor CBF/NF-Y/archaeal histone" evidence="7">
    <location>
        <begin position="71"/>
        <end position="129"/>
    </location>
</feature>
<evidence type="ECO:0000256" key="5">
    <source>
        <dbReference type="ARBA" id="ARBA00042096"/>
    </source>
</evidence>
<dbReference type="GO" id="GO:0046982">
    <property type="term" value="F:protein heterodimerization activity"/>
    <property type="evidence" value="ECO:0007669"/>
    <property type="project" value="InterPro"/>
</dbReference>
<feature type="compositionally biased region" description="Basic and acidic residues" evidence="6">
    <location>
        <begin position="232"/>
        <end position="242"/>
    </location>
</feature>
<dbReference type="RefSeq" id="XP_064668078.1">
    <property type="nucleotide sequence ID" value="XM_064817955.1"/>
</dbReference>
<dbReference type="InterPro" id="IPR003958">
    <property type="entry name" value="CBFA_NFYB_domain"/>
</dbReference>
<dbReference type="GO" id="GO:0031490">
    <property type="term" value="F:chromatin DNA binding"/>
    <property type="evidence" value="ECO:0007669"/>
    <property type="project" value="TreeGrafter"/>
</dbReference>
<comment type="caution">
    <text evidence="8">The sequence shown here is derived from an EMBL/GenBank/DDBJ whole genome shotgun (WGS) entry which is preliminary data.</text>
</comment>
<comment type="subcellular location">
    <subcellularLocation>
        <location evidence="1">Nucleus</location>
    </subcellularLocation>
</comment>
<evidence type="ECO:0000256" key="2">
    <source>
        <dbReference type="ARBA" id="ARBA00022705"/>
    </source>
</evidence>
<protein>
    <recommendedName>
        <fullName evidence="4">DNA polymerase epsilon subunit D</fullName>
    </recommendedName>
    <alternativeName>
        <fullName evidence="5">DNA polymerase II subunit D</fullName>
    </alternativeName>
</protein>
<name>A0AAN6QI88_9PEZI</name>
<sequence>MPSRKSDTRRSDVSAARFVLADDDTTMATESPAPEPAEPRASTSTPAAQSFVSDKKDEKKEKNAVTIESIITRLAKGVLPPNTQIQANAILALTKSATVFVNHLANSANGFTVSSGKKTIMPADVFKALDEIEYGFMREKLEAEFAKFNEVQTSKRSTYRKKVAAAKKAAAAGGNQSQNTADVSMMSIGSAATGAEETDKSFAMSASGAPGSAGQSRAAKKAKLDPSAVDSSKMEVDGHEPSDAETVPEEMEDEEEDEDEEAEEEDDDDEDEEEEPDAADQDRDDLEERTANEGDEDEALDDDSD</sequence>
<feature type="compositionally biased region" description="Acidic residues" evidence="6">
    <location>
        <begin position="246"/>
        <end position="285"/>
    </location>
</feature>
<feature type="compositionally biased region" description="Basic and acidic residues" evidence="6">
    <location>
        <begin position="1"/>
        <end position="12"/>
    </location>
</feature>
<dbReference type="GO" id="GO:0006974">
    <property type="term" value="P:DNA damage response"/>
    <property type="evidence" value="ECO:0007669"/>
    <property type="project" value="TreeGrafter"/>
</dbReference>
<organism evidence="8 9">
    <name type="scientific">Canariomyces notabilis</name>
    <dbReference type="NCBI Taxonomy" id="2074819"/>
    <lineage>
        <taxon>Eukaryota</taxon>
        <taxon>Fungi</taxon>
        <taxon>Dikarya</taxon>
        <taxon>Ascomycota</taxon>
        <taxon>Pezizomycotina</taxon>
        <taxon>Sordariomycetes</taxon>
        <taxon>Sordariomycetidae</taxon>
        <taxon>Sordariales</taxon>
        <taxon>Chaetomiaceae</taxon>
        <taxon>Canariomyces</taxon>
    </lineage>
</organism>
<dbReference type="SUPFAM" id="SSF47113">
    <property type="entry name" value="Histone-fold"/>
    <property type="match status" value="1"/>
</dbReference>
<evidence type="ECO:0000313" key="8">
    <source>
        <dbReference type="EMBL" id="KAK4110508.1"/>
    </source>
</evidence>
<evidence type="ECO:0000256" key="1">
    <source>
        <dbReference type="ARBA" id="ARBA00004123"/>
    </source>
</evidence>
<keyword evidence="3" id="KW-0539">Nucleus</keyword>
<dbReference type="PANTHER" id="PTHR46172">
    <property type="entry name" value="DNA POLYMERASE EPSILON SUBUNIT 3"/>
    <property type="match status" value="1"/>
</dbReference>
<feature type="region of interest" description="Disordered" evidence="6">
    <location>
        <begin position="1"/>
        <end position="59"/>
    </location>
</feature>
<evidence type="ECO:0000256" key="4">
    <source>
        <dbReference type="ARBA" id="ARBA00039775"/>
    </source>
</evidence>
<dbReference type="EMBL" id="MU853350">
    <property type="protein sequence ID" value="KAK4110508.1"/>
    <property type="molecule type" value="Genomic_DNA"/>
</dbReference>
<dbReference type="GO" id="GO:0008623">
    <property type="term" value="C:CHRAC"/>
    <property type="evidence" value="ECO:0007669"/>
    <property type="project" value="TreeGrafter"/>
</dbReference>
<feature type="compositionally biased region" description="Acidic residues" evidence="6">
    <location>
        <begin position="293"/>
        <end position="305"/>
    </location>
</feature>
<dbReference type="Proteomes" id="UP001302812">
    <property type="component" value="Unassembled WGS sequence"/>
</dbReference>